<dbReference type="InterPro" id="IPR051916">
    <property type="entry name" value="GPI-anchor_lipid_remodeler"/>
</dbReference>
<dbReference type="Gene3D" id="3.60.10.10">
    <property type="entry name" value="Endonuclease/exonuclease/phosphatase"/>
    <property type="match status" value="1"/>
</dbReference>
<dbReference type="AlphaFoldDB" id="A0A918DSN8"/>
<dbReference type="EMBL" id="BMLT01000004">
    <property type="protein sequence ID" value="GGO81253.1"/>
    <property type="molecule type" value="Genomic_DNA"/>
</dbReference>
<dbReference type="PANTHER" id="PTHR14859">
    <property type="entry name" value="CALCOFLUOR WHITE HYPERSENSITIVE PROTEIN PRECURSOR"/>
    <property type="match status" value="1"/>
</dbReference>
<dbReference type="GO" id="GO:0016020">
    <property type="term" value="C:membrane"/>
    <property type="evidence" value="ECO:0007669"/>
    <property type="project" value="GOC"/>
</dbReference>
<dbReference type="RefSeq" id="WP_188860427.1">
    <property type="nucleotide sequence ID" value="NZ_BMLT01000004.1"/>
</dbReference>
<dbReference type="Proteomes" id="UP000599578">
    <property type="component" value="Unassembled WGS sequence"/>
</dbReference>
<reference evidence="2 3" key="1">
    <citation type="journal article" date="2014" name="Int. J. Syst. Evol. Microbiol.">
        <title>Complete genome sequence of Corynebacterium casei LMG S-19264T (=DSM 44701T), isolated from a smear-ripened cheese.</title>
        <authorList>
            <consortium name="US DOE Joint Genome Institute (JGI-PGF)"/>
            <person name="Walter F."/>
            <person name="Albersmeier A."/>
            <person name="Kalinowski J."/>
            <person name="Ruckert C."/>
        </authorList>
    </citation>
    <scope>NUCLEOTIDE SEQUENCE [LARGE SCALE GENOMIC DNA]</scope>
    <source>
        <strain evidence="2 3">CGMCC 1.7286</strain>
    </source>
</reference>
<evidence type="ECO:0000313" key="2">
    <source>
        <dbReference type="EMBL" id="GGO81253.1"/>
    </source>
</evidence>
<organism evidence="2 3">
    <name type="scientific">Marinobacterium nitratireducens</name>
    <dbReference type="NCBI Taxonomy" id="518897"/>
    <lineage>
        <taxon>Bacteria</taxon>
        <taxon>Pseudomonadati</taxon>
        <taxon>Pseudomonadota</taxon>
        <taxon>Gammaproteobacteria</taxon>
        <taxon>Oceanospirillales</taxon>
        <taxon>Oceanospirillaceae</taxon>
        <taxon>Marinobacterium</taxon>
    </lineage>
</organism>
<proteinExistence type="predicted"/>
<evidence type="ECO:0000313" key="3">
    <source>
        <dbReference type="Proteomes" id="UP000599578"/>
    </source>
</evidence>
<feature type="domain" description="Endonuclease/exonuclease/phosphatase" evidence="1">
    <location>
        <begin position="24"/>
        <end position="251"/>
    </location>
</feature>
<dbReference type="Pfam" id="PF03372">
    <property type="entry name" value="Exo_endo_phos"/>
    <property type="match status" value="1"/>
</dbReference>
<dbReference type="InterPro" id="IPR036691">
    <property type="entry name" value="Endo/exonu/phosph_ase_sf"/>
</dbReference>
<evidence type="ECO:0000259" key="1">
    <source>
        <dbReference type="Pfam" id="PF03372"/>
    </source>
</evidence>
<dbReference type="PANTHER" id="PTHR14859:SF15">
    <property type="entry name" value="ENDONUCLEASE_EXONUCLEASE_PHOSPHATASE DOMAIN-CONTAINING PROTEIN"/>
    <property type="match status" value="1"/>
</dbReference>
<dbReference type="SUPFAM" id="SSF56219">
    <property type="entry name" value="DNase I-like"/>
    <property type="match status" value="1"/>
</dbReference>
<protein>
    <submittedName>
        <fullName evidence="2">EEP domain-containing protein</fullName>
    </submittedName>
</protein>
<sequence>MTTIDPKGAPLFHPHSPGQVRLLSLNIQVGLQTSSYMHYVTRAWKHLVPTRGARDNLDRIAELASHFDIVALQECDAGSLRTRRLNQVAHLAERAGLPHWEASVTRDLAPFARHCIGCLSRWPLRQVRSHTLPGRVPGRGALEVEIRPPGYEPLRLIIAHLALSRQARARQLHFLAELVDDRTDTLVVGDFNCDLPELNNHRGLQQASLAALHGDSTFPSWRPKRAIDHILATPTVEVLDARALDTRISDHLPVATQIRLKLESRDS</sequence>
<dbReference type="InterPro" id="IPR005135">
    <property type="entry name" value="Endo/exonuclease/phosphatase"/>
</dbReference>
<dbReference type="GO" id="GO:0006506">
    <property type="term" value="P:GPI anchor biosynthetic process"/>
    <property type="evidence" value="ECO:0007669"/>
    <property type="project" value="TreeGrafter"/>
</dbReference>
<name>A0A918DSN8_9GAMM</name>
<gene>
    <name evidence="2" type="ORF">GCM10011348_19850</name>
</gene>
<dbReference type="GO" id="GO:0003824">
    <property type="term" value="F:catalytic activity"/>
    <property type="evidence" value="ECO:0007669"/>
    <property type="project" value="InterPro"/>
</dbReference>
<accession>A0A918DSN8</accession>
<keyword evidence="3" id="KW-1185">Reference proteome</keyword>
<comment type="caution">
    <text evidence="2">The sequence shown here is derived from an EMBL/GenBank/DDBJ whole genome shotgun (WGS) entry which is preliminary data.</text>
</comment>